<protein>
    <submittedName>
        <fullName evidence="2">Uncharacterized protein</fullName>
    </submittedName>
</protein>
<dbReference type="PATRIC" id="fig|36807.3.peg.2522"/>
<sequence length="96" mass="10066">MSTERDELPDAVIDAEPSGGGESAPTQDEPRLELHETSDQERLDGLIAQLRADVGGQNAATVDEAVRGRLAETGVPAEEEVILALIAELAADESAD</sequence>
<organism evidence="2 3">
    <name type="scientific">Microbacterium laevaniformans</name>
    <dbReference type="NCBI Taxonomy" id="36807"/>
    <lineage>
        <taxon>Bacteria</taxon>
        <taxon>Bacillati</taxon>
        <taxon>Actinomycetota</taxon>
        <taxon>Actinomycetes</taxon>
        <taxon>Micrococcales</taxon>
        <taxon>Microbacteriaceae</taxon>
        <taxon>Microbacterium</taxon>
    </lineage>
</organism>
<dbReference type="STRING" id="36807.Mlaev_02478"/>
<dbReference type="AlphaFoldDB" id="A0A150H982"/>
<keyword evidence="3" id="KW-1185">Reference proteome</keyword>
<dbReference type="Proteomes" id="UP000075357">
    <property type="component" value="Unassembled WGS sequence"/>
</dbReference>
<dbReference type="EMBL" id="LRAD01000054">
    <property type="protein sequence ID" value="KXZ58652.1"/>
    <property type="molecule type" value="Genomic_DNA"/>
</dbReference>
<comment type="caution">
    <text evidence="2">The sequence shown here is derived from an EMBL/GenBank/DDBJ whole genome shotgun (WGS) entry which is preliminary data.</text>
</comment>
<reference evidence="2 3" key="1">
    <citation type="submission" date="2016-01" db="EMBL/GenBank/DDBJ databases">
        <title>Draft genome sequences of Microbacterium laevaniformans LCDC 91-0039 and the type strain of Microbacterium hominis LCDC 84-209.</title>
        <authorList>
            <person name="Bernier A.-M."/>
            <person name="Bernard K."/>
        </authorList>
    </citation>
    <scope>NUCLEOTIDE SEQUENCE [LARGE SCALE GENOMIC DNA]</scope>
    <source>
        <strain evidence="2 3">LCDC 91-0039</strain>
    </source>
</reference>
<evidence type="ECO:0000313" key="3">
    <source>
        <dbReference type="Proteomes" id="UP000075357"/>
    </source>
</evidence>
<evidence type="ECO:0000256" key="1">
    <source>
        <dbReference type="SAM" id="MobiDB-lite"/>
    </source>
</evidence>
<feature type="region of interest" description="Disordered" evidence="1">
    <location>
        <begin position="1"/>
        <end position="38"/>
    </location>
</feature>
<accession>A0A150H982</accession>
<feature type="compositionally biased region" description="Basic and acidic residues" evidence="1">
    <location>
        <begin position="28"/>
        <end position="38"/>
    </location>
</feature>
<gene>
    <name evidence="2" type="ORF">Mlaev_02478</name>
</gene>
<proteinExistence type="predicted"/>
<dbReference type="RefSeq" id="WP_036287533.1">
    <property type="nucleotide sequence ID" value="NZ_LRAD01000054.1"/>
</dbReference>
<evidence type="ECO:0000313" key="2">
    <source>
        <dbReference type="EMBL" id="KXZ58652.1"/>
    </source>
</evidence>
<name>A0A150H982_9MICO</name>